<evidence type="ECO:0000313" key="4">
    <source>
        <dbReference type="Proteomes" id="UP000019102"/>
    </source>
</evidence>
<dbReference type="PANTHER" id="PTHR43249">
    <property type="entry name" value="UDP-N-ACETYL-2-AMINO-2-DEOXY-D-GLUCURONATE OXIDASE"/>
    <property type="match status" value="1"/>
</dbReference>
<evidence type="ECO:0000259" key="1">
    <source>
        <dbReference type="Pfam" id="PF01408"/>
    </source>
</evidence>
<name>W4VGQ9_9BACI</name>
<dbReference type="RefSeq" id="WP_035721905.1">
    <property type="nucleotide sequence ID" value="NZ_BAVS01000002.1"/>
</dbReference>
<dbReference type="Pfam" id="PF01408">
    <property type="entry name" value="GFO_IDH_MocA"/>
    <property type="match status" value="1"/>
</dbReference>
<proteinExistence type="predicted"/>
<dbReference type="Proteomes" id="UP000019102">
    <property type="component" value="Unassembled WGS sequence"/>
</dbReference>
<accession>W4VGQ9</accession>
<dbReference type="Gene3D" id="3.40.50.720">
    <property type="entry name" value="NAD(P)-binding Rossmann-like Domain"/>
    <property type="match status" value="1"/>
</dbReference>
<protein>
    <recommendedName>
        <fullName evidence="5">NADH-dependent dehydrogenase</fullName>
    </recommendedName>
</protein>
<reference evidence="3 4" key="1">
    <citation type="journal article" date="2014" name="Genome Announc.">
        <title>Draft Genome Sequence of the Boron-Tolerant and Moderately Halotolerant Bacterium Gracilibacillus boraciitolerans JCM 21714T.</title>
        <authorList>
            <person name="Ahmed I."/>
            <person name="Oshima K."/>
            <person name="Suda W."/>
            <person name="Kitamura K."/>
            <person name="Iida T."/>
            <person name="Ohmori Y."/>
            <person name="Fujiwara T."/>
            <person name="Hattori M."/>
            <person name="Ohkuma M."/>
        </authorList>
    </citation>
    <scope>NUCLEOTIDE SEQUENCE [LARGE SCALE GENOMIC DNA]</scope>
    <source>
        <strain evidence="3 4">JCM 21714</strain>
    </source>
</reference>
<feature type="domain" description="GFO/IDH/MocA-like oxidoreductase" evidence="2">
    <location>
        <begin position="134"/>
        <end position="271"/>
    </location>
</feature>
<dbReference type="SUPFAM" id="SSF51735">
    <property type="entry name" value="NAD(P)-binding Rossmann-fold domains"/>
    <property type="match status" value="1"/>
</dbReference>
<dbReference type="STRING" id="1298598.JCM21714_895"/>
<evidence type="ECO:0000259" key="2">
    <source>
        <dbReference type="Pfam" id="PF22725"/>
    </source>
</evidence>
<sequence>MAKLKVGLIGAGGIATAVHIPAYKKASEQVEIVALADVAYGRAQLVAKENNIPNVYDSYQSMLESVELDAVSVCVPNKFHKEATIAALDAGCHVLCEKPPAMNQEEAKQMEQAALKSRKLLMYGFHYRYQSETQAAKRFIDAGELGNIYSGRVQAIRRRGIPGWGGVFTNKELQGGGPLIDIGVHMLDTALYLMGYPEPAVVLGQTHQQIGTKKGVGLLGDWDYKNYTIEDMAVGMITFKNGASLVLESAFAANVEKRDTMQVSLMGDQGGADIFPLKMYQEKHDTLIDLTPAYLPEVNAHETEIHAFITDCVEGNISDRFAKQGTSIQKIIDGLYQSAETGKAVNL</sequence>
<dbReference type="eggNOG" id="COG0673">
    <property type="taxonomic scope" value="Bacteria"/>
</dbReference>
<feature type="domain" description="Gfo/Idh/MocA-like oxidoreductase N-terminal" evidence="1">
    <location>
        <begin position="4"/>
        <end position="125"/>
    </location>
</feature>
<gene>
    <name evidence="3" type="ORF">JCM21714_895</name>
</gene>
<keyword evidence="4" id="KW-1185">Reference proteome</keyword>
<dbReference type="AlphaFoldDB" id="W4VGQ9"/>
<dbReference type="OrthoDB" id="9815825at2"/>
<dbReference type="InterPro" id="IPR055170">
    <property type="entry name" value="GFO_IDH_MocA-like_dom"/>
</dbReference>
<dbReference type="GO" id="GO:0000166">
    <property type="term" value="F:nucleotide binding"/>
    <property type="evidence" value="ECO:0007669"/>
    <property type="project" value="InterPro"/>
</dbReference>
<dbReference type="SUPFAM" id="SSF55347">
    <property type="entry name" value="Glyceraldehyde-3-phosphate dehydrogenase-like, C-terminal domain"/>
    <property type="match status" value="1"/>
</dbReference>
<evidence type="ECO:0008006" key="5">
    <source>
        <dbReference type="Google" id="ProtNLM"/>
    </source>
</evidence>
<dbReference type="InterPro" id="IPR052515">
    <property type="entry name" value="Gfo/Idh/MocA_Oxidoreductase"/>
</dbReference>
<comment type="caution">
    <text evidence="3">The sequence shown here is derived from an EMBL/GenBank/DDBJ whole genome shotgun (WGS) entry which is preliminary data.</text>
</comment>
<dbReference type="InterPro" id="IPR000683">
    <property type="entry name" value="Gfo/Idh/MocA-like_OxRdtase_N"/>
</dbReference>
<dbReference type="InterPro" id="IPR036291">
    <property type="entry name" value="NAD(P)-bd_dom_sf"/>
</dbReference>
<dbReference type="Pfam" id="PF22725">
    <property type="entry name" value="GFO_IDH_MocA_C3"/>
    <property type="match status" value="1"/>
</dbReference>
<organism evidence="3 4">
    <name type="scientific">Gracilibacillus boraciitolerans JCM 21714</name>
    <dbReference type="NCBI Taxonomy" id="1298598"/>
    <lineage>
        <taxon>Bacteria</taxon>
        <taxon>Bacillati</taxon>
        <taxon>Bacillota</taxon>
        <taxon>Bacilli</taxon>
        <taxon>Bacillales</taxon>
        <taxon>Bacillaceae</taxon>
        <taxon>Gracilibacillus</taxon>
    </lineage>
</organism>
<dbReference type="PANTHER" id="PTHR43249:SF1">
    <property type="entry name" value="D-GLUCOSIDE 3-DEHYDROGENASE"/>
    <property type="match status" value="1"/>
</dbReference>
<dbReference type="Gene3D" id="3.30.360.10">
    <property type="entry name" value="Dihydrodipicolinate Reductase, domain 2"/>
    <property type="match status" value="1"/>
</dbReference>
<dbReference type="EMBL" id="BAVS01000002">
    <property type="protein sequence ID" value="GAE91924.1"/>
    <property type="molecule type" value="Genomic_DNA"/>
</dbReference>
<evidence type="ECO:0000313" key="3">
    <source>
        <dbReference type="EMBL" id="GAE91924.1"/>
    </source>
</evidence>